<keyword evidence="3" id="KW-1185">Reference proteome</keyword>
<dbReference type="Proteomes" id="UP000077266">
    <property type="component" value="Unassembled WGS sequence"/>
</dbReference>
<proteinExistence type="predicted"/>
<gene>
    <name evidence="2" type="ORF">EXIGLDRAFT_45681</name>
</gene>
<feature type="region of interest" description="Disordered" evidence="1">
    <location>
        <begin position="153"/>
        <end position="186"/>
    </location>
</feature>
<reference evidence="2 3" key="1">
    <citation type="journal article" date="2016" name="Mol. Biol. Evol.">
        <title>Comparative Genomics of Early-Diverging Mushroom-Forming Fungi Provides Insights into the Origins of Lignocellulose Decay Capabilities.</title>
        <authorList>
            <person name="Nagy L.G."/>
            <person name="Riley R."/>
            <person name="Tritt A."/>
            <person name="Adam C."/>
            <person name="Daum C."/>
            <person name="Floudas D."/>
            <person name="Sun H."/>
            <person name="Yadav J.S."/>
            <person name="Pangilinan J."/>
            <person name="Larsson K.H."/>
            <person name="Matsuura K."/>
            <person name="Barry K."/>
            <person name="Labutti K."/>
            <person name="Kuo R."/>
            <person name="Ohm R.A."/>
            <person name="Bhattacharya S.S."/>
            <person name="Shirouzu T."/>
            <person name="Yoshinaga Y."/>
            <person name="Martin F.M."/>
            <person name="Grigoriev I.V."/>
            <person name="Hibbett D.S."/>
        </authorList>
    </citation>
    <scope>NUCLEOTIDE SEQUENCE [LARGE SCALE GENOMIC DNA]</scope>
    <source>
        <strain evidence="2 3">HHB12029</strain>
    </source>
</reference>
<organism evidence="2 3">
    <name type="scientific">Exidia glandulosa HHB12029</name>
    <dbReference type="NCBI Taxonomy" id="1314781"/>
    <lineage>
        <taxon>Eukaryota</taxon>
        <taxon>Fungi</taxon>
        <taxon>Dikarya</taxon>
        <taxon>Basidiomycota</taxon>
        <taxon>Agaricomycotina</taxon>
        <taxon>Agaricomycetes</taxon>
        <taxon>Auriculariales</taxon>
        <taxon>Exidiaceae</taxon>
        <taxon>Exidia</taxon>
    </lineage>
</organism>
<evidence type="ECO:0000313" key="3">
    <source>
        <dbReference type="Proteomes" id="UP000077266"/>
    </source>
</evidence>
<evidence type="ECO:0000313" key="2">
    <source>
        <dbReference type="EMBL" id="KZV93446.1"/>
    </source>
</evidence>
<dbReference type="AlphaFoldDB" id="A0A165IIH5"/>
<sequence>MRRPRSRHTGLTLCMHSPVAKNKSREVPDSAFGSPLTELGSPHGRSKEQLATPSRKAGPTPHTPKAGERSRLEVVLPRVSEVAKAGLTKFNAGNLRQTKLSTRLRRNVAAPAAKKAAPPDGGSIIEELLQQKRQKEANAKLEADAEEINRKYREQAQSIRDNTRARENSSSSPRALRDSDDDEADVQRLRDMDEDARQLLDRDQRDMMDTLVDAVAEDAQRGWCARVGYSPFWEDPAPDAMVRNFLSVLGANVR</sequence>
<dbReference type="InParanoid" id="A0A165IIH5"/>
<accession>A0A165IIH5</accession>
<evidence type="ECO:0000256" key="1">
    <source>
        <dbReference type="SAM" id="MobiDB-lite"/>
    </source>
</evidence>
<feature type="region of interest" description="Disordered" evidence="1">
    <location>
        <begin position="1"/>
        <end position="71"/>
    </location>
</feature>
<name>A0A165IIH5_EXIGL</name>
<dbReference type="EMBL" id="KV425990">
    <property type="protein sequence ID" value="KZV93446.1"/>
    <property type="molecule type" value="Genomic_DNA"/>
</dbReference>
<protein>
    <submittedName>
        <fullName evidence="2">Uncharacterized protein</fullName>
    </submittedName>
</protein>